<dbReference type="Proteomes" id="UP000448867">
    <property type="component" value="Unassembled WGS sequence"/>
</dbReference>
<evidence type="ECO:0000313" key="3">
    <source>
        <dbReference type="Proteomes" id="UP000448867"/>
    </source>
</evidence>
<name>A0A7X2LZZ2_9BACI</name>
<keyword evidence="3" id="KW-1185">Reference proteome</keyword>
<proteinExistence type="predicted"/>
<accession>A0A7X2LZZ2</accession>
<sequence>MQPGLGGTPFGGQGTFPFNPFGFPPGVSQPGIFPGGGQGLPGGSGGSPSQVGAPTGPPPSTIPPEPQGVSAFAVDPGGIRRCLYRFTFVRLNSGQSFWYYPTFVGRTSIAGFRWNPLQFRWFYFGIDLERIRSFSC</sequence>
<reference evidence="2 3" key="1">
    <citation type="submission" date="2019-11" db="EMBL/GenBank/DDBJ databases">
        <title>Bacillus lacus genome.</title>
        <authorList>
            <person name="Allen C.J."/>
            <person name="Newman J.D."/>
        </authorList>
    </citation>
    <scope>NUCLEOTIDE SEQUENCE [LARGE SCALE GENOMIC DNA]</scope>
    <source>
        <strain evidence="2 3">KCTC 33946</strain>
    </source>
</reference>
<evidence type="ECO:0000256" key="1">
    <source>
        <dbReference type="SAM" id="MobiDB-lite"/>
    </source>
</evidence>
<protein>
    <recommendedName>
        <fullName evidence="4">Transporter</fullName>
    </recommendedName>
</protein>
<feature type="compositionally biased region" description="Low complexity" evidence="1">
    <location>
        <begin position="15"/>
        <end position="32"/>
    </location>
</feature>
<feature type="compositionally biased region" description="Gly residues" evidence="1">
    <location>
        <begin position="33"/>
        <end position="46"/>
    </location>
</feature>
<comment type="caution">
    <text evidence="2">The sequence shown here is derived from an EMBL/GenBank/DDBJ whole genome shotgun (WGS) entry which is preliminary data.</text>
</comment>
<feature type="region of interest" description="Disordered" evidence="1">
    <location>
        <begin position="1"/>
        <end position="70"/>
    </location>
</feature>
<feature type="compositionally biased region" description="Gly residues" evidence="1">
    <location>
        <begin position="1"/>
        <end position="14"/>
    </location>
</feature>
<dbReference type="EMBL" id="WKKI01000013">
    <property type="protein sequence ID" value="MRX72229.1"/>
    <property type="molecule type" value="Genomic_DNA"/>
</dbReference>
<evidence type="ECO:0000313" key="2">
    <source>
        <dbReference type="EMBL" id="MRX72229.1"/>
    </source>
</evidence>
<gene>
    <name evidence="2" type="ORF">GJU40_08700</name>
</gene>
<dbReference type="AlphaFoldDB" id="A0A7X2LZZ2"/>
<organism evidence="2 3">
    <name type="scientific">Metabacillus lacus</name>
    <dbReference type="NCBI Taxonomy" id="1983721"/>
    <lineage>
        <taxon>Bacteria</taxon>
        <taxon>Bacillati</taxon>
        <taxon>Bacillota</taxon>
        <taxon>Bacilli</taxon>
        <taxon>Bacillales</taxon>
        <taxon>Bacillaceae</taxon>
        <taxon>Metabacillus</taxon>
    </lineage>
</organism>
<evidence type="ECO:0008006" key="4">
    <source>
        <dbReference type="Google" id="ProtNLM"/>
    </source>
</evidence>
<feature type="compositionally biased region" description="Pro residues" evidence="1">
    <location>
        <begin position="55"/>
        <end position="66"/>
    </location>
</feature>